<gene>
    <name evidence="2" type="ORF">BOKJ2_LOCUS14494</name>
</gene>
<keyword evidence="1" id="KW-0812">Transmembrane</keyword>
<keyword evidence="3" id="KW-1185">Reference proteome</keyword>
<accession>A0A811LSU6</accession>
<evidence type="ECO:0000313" key="2">
    <source>
        <dbReference type="EMBL" id="CAD5231143.1"/>
    </source>
</evidence>
<keyword evidence="1" id="KW-1133">Transmembrane helix</keyword>
<keyword evidence="1" id="KW-0472">Membrane</keyword>
<proteinExistence type="predicted"/>
<name>A0A811LSU6_9BILA</name>
<reference evidence="2" key="1">
    <citation type="submission" date="2020-09" db="EMBL/GenBank/DDBJ databases">
        <authorList>
            <person name="Kikuchi T."/>
        </authorList>
    </citation>
    <scope>NUCLEOTIDE SEQUENCE</scope>
    <source>
        <strain evidence="2">SH1</strain>
    </source>
</reference>
<organism evidence="2 3">
    <name type="scientific">Bursaphelenchus okinawaensis</name>
    <dbReference type="NCBI Taxonomy" id="465554"/>
    <lineage>
        <taxon>Eukaryota</taxon>
        <taxon>Metazoa</taxon>
        <taxon>Ecdysozoa</taxon>
        <taxon>Nematoda</taxon>
        <taxon>Chromadorea</taxon>
        <taxon>Rhabditida</taxon>
        <taxon>Tylenchina</taxon>
        <taxon>Tylenchomorpha</taxon>
        <taxon>Aphelenchoidea</taxon>
        <taxon>Aphelenchoididae</taxon>
        <taxon>Bursaphelenchus</taxon>
    </lineage>
</organism>
<dbReference type="EMBL" id="CAJFCW020000006">
    <property type="protein sequence ID" value="CAG9128467.1"/>
    <property type="molecule type" value="Genomic_DNA"/>
</dbReference>
<dbReference type="EMBL" id="CAJFDH010000006">
    <property type="protein sequence ID" value="CAD5231143.1"/>
    <property type="molecule type" value="Genomic_DNA"/>
</dbReference>
<evidence type="ECO:0000313" key="3">
    <source>
        <dbReference type="Proteomes" id="UP000614601"/>
    </source>
</evidence>
<protein>
    <submittedName>
        <fullName evidence="2">Uncharacterized protein</fullName>
    </submittedName>
</protein>
<evidence type="ECO:0000256" key="1">
    <source>
        <dbReference type="SAM" id="Phobius"/>
    </source>
</evidence>
<dbReference type="Proteomes" id="UP000783686">
    <property type="component" value="Unassembled WGS sequence"/>
</dbReference>
<dbReference type="AlphaFoldDB" id="A0A811LSU6"/>
<comment type="caution">
    <text evidence="2">The sequence shown here is derived from an EMBL/GenBank/DDBJ whole genome shotgun (WGS) entry which is preliminary data.</text>
</comment>
<feature type="transmembrane region" description="Helical" evidence="1">
    <location>
        <begin position="16"/>
        <end position="38"/>
    </location>
</feature>
<feature type="transmembrane region" description="Helical" evidence="1">
    <location>
        <begin position="44"/>
        <end position="64"/>
    </location>
</feature>
<sequence length="150" mass="16117">MPKLSLLNLSLRLRSLGLLSLSLISLSLLSLSILSLSLLSLSLLSLSLLSLSLLSLSLLSTAWLQQTRRAVQSAISTDSDHNSSTIPEGVVQSISGKRLFIQQKAGTLRTQRRSSSQSQKSNCLLNESANPSCYVENIPSTSQQAVSGVY</sequence>
<dbReference type="Proteomes" id="UP000614601">
    <property type="component" value="Unassembled WGS sequence"/>
</dbReference>